<dbReference type="AlphaFoldDB" id="A0A835D593"/>
<protein>
    <submittedName>
        <fullName evidence="1">Uncharacterized protein</fullName>
    </submittedName>
</protein>
<evidence type="ECO:0000313" key="2">
    <source>
        <dbReference type="Proteomes" id="UP000655225"/>
    </source>
</evidence>
<dbReference type="EMBL" id="JABCRI010000017">
    <property type="protein sequence ID" value="KAF8390973.1"/>
    <property type="molecule type" value="Genomic_DNA"/>
</dbReference>
<proteinExistence type="predicted"/>
<gene>
    <name evidence="1" type="ORF">HHK36_023273</name>
</gene>
<evidence type="ECO:0000313" key="1">
    <source>
        <dbReference type="EMBL" id="KAF8390973.1"/>
    </source>
</evidence>
<reference evidence="1 2" key="1">
    <citation type="submission" date="2020-04" db="EMBL/GenBank/DDBJ databases">
        <title>Plant Genome Project.</title>
        <authorList>
            <person name="Zhang R.-G."/>
        </authorList>
    </citation>
    <scope>NUCLEOTIDE SEQUENCE [LARGE SCALE GENOMIC DNA]</scope>
    <source>
        <strain evidence="1">YNK0</strain>
        <tissue evidence="1">Leaf</tissue>
    </source>
</reference>
<sequence>MEVVNWLGAGFIPVQCFGTLVSTRRFAGNTCHYYTSGSSAVPMITVHEECSSVDIARRWKWGIGWVHVI</sequence>
<dbReference type="Proteomes" id="UP000655225">
    <property type="component" value="Unassembled WGS sequence"/>
</dbReference>
<name>A0A835D593_TETSI</name>
<keyword evidence="2" id="KW-1185">Reference proteome</keyword>
<accession>A0A835D593</accession>
<comment type="caution">
    <text evidence="1">The sequence shown here is derived from an EMBL/GenBank/DDBJ whole genome shotgun (WGS) entry which is preliminary data.</text>
</comment>
<organism evidence="1 2">
    <name type="scientific">Tetracentron sinense</name>
    <name type="common">Spur-leaf</name>
    <dbReference type="NCBI Taxonomy" id="13715"/>
    <lineage>
        <taxon>Eukaryota</taxon>
        <taxon>Viridiplantae</taxon>
        <taxon>Streptophyta</taxon>
        <taxon>Embryophyta</taxon>
        <taxon>Tracheophyta</taxon>
        <taxon>Spermatophyta</taxon>
        <taxon>Magnoliopsida</taxon>
        <taxon>Trochodendrales</taxon>
        <taxon>Trochodendraceae</taxon>
        <taxon>Tetracentron</taxon>
    </lineage>
</organism>